<dbReference type="GO" id="GO:0000160">
    <property type="term" value="P:phosphorelay signal transduction system"/>
    <property type="evidence" value="ECO:0007669"/>
    <property type="project" value="UniProtKB-KW"/>
</dbReference>
<keyword evidence="8" id="KW-0175">Coiled coil</keyword>
<dbReference type="SMART" id="SM00220">
    <property type="entry name" value="S_TKc"/>
    <property type="match status" value="1"/>
</dbReference>
<dbReference type="SUPFAM" id="SSF55874">
    <property type="entry name" value="ATPase domain of HSP90 chaperone/DNA topoisomerase II/histidine kinase"/>
    <property type="match status" value="1"/>
</dbReference>
<evidence type="ECO:0000256" key="3">
    <source>
        <dbReference type="ARBA" id="ARBA00022679"/>
    </source>
</evidence>
<evidence type="ECO:0000256" key="7">
    <source>
        <dbReference type="ARBA" id="ARBA00023012"/>
    </source>
</evidence>
<dbReference type="Pfam" id="PF00069">
    <property type="entry name" value="Pkinase"/>
    <property type="match status" value="1"/>
</dbReference>
<comment type="caution">
    <text evidence="11">The sequence shown here is derived from an EMBL/GenBank/DDBJ whole genome shotgun (WGS) entry which is preliminary data.</text>
</comment>
<dbReference type="Proteomes" id="UP000596827">
    <property type="component" value="Unassembled WGS sequence"/>
</dbReference>
<keyword evidence="12" id="KW-1185">Reference proteome</keyword>
<dbReference type="GO" id="GO:0004673">
    <property type="term" value="F:protein histidine kinase activity"/>
    <property type="evidence" value="ECO:0007669"/>
    <property type="project" value="UniProtKB-EC"/>
</dbReference>
<evidence type="ECO:0000313" key="11">
    <source>
        <dbReference type="EMBL" id="MBC5764304.1"/>
    </source>
</evidence>
<protein>
    <recommendedName>
        <fullName evidence="2">histidine kinase</fullName>
        <ecNumber evidence="2">2.7.13.3</ecNumber>
    </recommendedName>
</protein>
<dbReference type="InterPro" id="IPR000719">
    <property type="entry name" value="Prot_kinase_dom"/>
</dbReference>
<keyword evidence="3" id="KW-0808">Transferase</keyword>
<dbReference type="PROSITE" id="PS50011">
    <property type="entry name" value="PROTEIN_KINASE_DOM"/>
    <property type="match status" value="1"/>
</dbReference>
<proteinExistence type="predicted"/>
<dbReference type="Gene3D" id="3.30.565.10">
    <property type="entry name" value="Histidine kinase-like ATPase, C-terminal domain"/>
    <property type="match status" value="1"/>
</dbReference>
<dbReference type="InterPro" id="IPR003594">
    <property type="entry name" value="HATPase_dom"/>
</dbReference>
<feature type="domain" description="Histidine kinase" evidence="10">
    <location>
        <begin position="234"/>
        <end position="490"/>
    </location>
</feature>
<evidence type="ECO:0000256" key="8">
    <source>
        <dbReference type="SAM" id="Coils"/>
    </source>
</evidence>
<gene>
    <name evidence="11" type="ORF">H8R02_07580</name>
</gene>
<keyword evidence="5" id="KW-0418">Kinase</keyword>
<evidence type="ECO:0000313" key="12">
    <source>
        <dbReference type="Proteomes" id="UP000596827"/>
    </source>
</evidence>
<dbReference type="InterPro" id="IPR011009">
    <property type="entry name" value="Kinase-like_dom_sf"/>
</dbReference>
<dbReference type="PANTHER" id="PTHR43065">
    <property type="entry name" value="SENSOR HISTIDINE KINASE"/>
    <property type="match status" value="1"/>
</dbReference>
<evidence type="ECO:0000256" key="1">
    <source>
        <dbReference type="ARBA" id="ARBA00000085"/>
    </source>
</evidence>
<dbReference type="PROSITE" id="PS50109">
    <property type="entry name" value="HIS_KIN"/>
    <property type="match status" value="1"/>
</dbReference>
<dbReference type="SUPFAM" id="SSF56112">
    <property type="entry name" value="Protein kinase-like (PK-like)"/>
    <property type="match status" value="1"/>
</dbReference>
<name>A0A923M7P3_9BURK</name>
<feature type="coiled-coil region" evidence="8">
    <location>
        <begin position="198"/>
        <end position="225"/>
    </location>
</feature>
<evidence type="ECO:0000259" key="10">
    <source>
        <dbReference type="PROSITE" id="PS50109"/>
    </source>
</evidence>
<dbReference type="Gene3D" id="1.10.510.10">
    <property type="entry name" value="Transferase(Phosphotransferase) domain 1"/>
    <property type="match status" value="1"/>
</dbReference>
<feature type="domain" description="Protein kinase" evidence="9">
    <location>
        <begin position="1"/>
        <end position="220"/>
    </location>
</feature>
<reference evidence="11" key="1">
    <citation type="submission" date="2020-08" db="EMBL/GenBank/DDBJ databases">
        <title>Ramlibacter sp. GTP1 16S ribosomal RNA gene genome sequencing and assembly.</title>
        <authorList>
            <person name="Kang M."/>
        </authorList>
    </citation>
    <scope>NUCLEOTIDE SEQUENCE</scope>
    <source>
        <strain evidence="11">GTP1</strain>
    </source>
</reference>
<dbReference type="AlphaFoldDB" id="A0A923M7P3"/>
<evidence type="ECO:0000256" key="4">
    <source>
        <dbReference type="ARBA" id="ARBA00022741"/>
    </source>
</evidence>
<dbReference type="SMART" id="SM00387">
    <property type="entry name" value="HATPase_c"/>
    <property type="match status" value="1"/>
</dbReference>
<dbReference type="InterPro" id="IPR004358">
    <property type="entry name" value="Sig_transdc_His_kin-like_C"/>
</dbReference>
<dbReference type="EC" id="2.7.13.3" evidence="2"/>
<sequence length="490" mass="52436">MTTRVDAATFERLGGEERVLARLSGVDGVVRSVPEGESLMCALGVGPLAVADVLSLAAGLARVLAAVHARGVLHANVHPGSVHLAAGDAARPLLGDFSLASTFGEGQPRFTHHREIRGELAYLAPELTGRSGRGADLRSDLYSLGATIYHAATGQPPFAAADPLALIHDHMARVPRAPNALRPALPQALSDLVMRLLEKEPERRYDRLEQRVREQTREILEAAHRAGMAQIATNVLHNVGNVLNSVNTSAHMLRAQVSESRAARVADLAALLEENADDLPAFFTHAGKGRVLPRYLRELADALAEEREQLLGELQRLDASVDHIKNVVAMQQSYAGTSGVLEPATLAEVADDALRMHEDALARHQVAVTRDYGPTQAVPLDRTRVMQILLNLLENARHAMEHVQGERALRLVVRQDAQGATVEVTDTGCGIAPQDLAHMFAHGFTTKPGGHGFGLHSCAVAAREMGGTLRARSDGPGAGATFTLQLPLQA</sequence>
<dbReference type="PRINTS" id="PR00344">
    <property type="entry name" value="BCTRLSENSOR"/>
</dbReference>
<keyword evidence="6" id="KW-0067">ATP-binding</keyword>
<evidence type="ECO:0000256" key="5">
    <source>
        <dbReference type="ARBA" id="ARBA00022777"/>
    </source>
</evidence>
<dbReference type="InterPro" id="IPR005467">
    <property type="entry name" value="His_kinase_dom"/>
</dbReference>
<dbReference type="PANTHER" id="PTHR43065:SF46">
    <property type="entry name" value="C4-DICARBOXYLATE TRANSPORT SENSOR PROTEIN DCTB"/>
    <property type="match status" value="1"/>
</dbReference>
<dbReference type="RefSeq" id="WP_187080782.1">
    <property type="nucleotide sequence ID" value="NZ_JACORU010000002.1"/>
</dbReference>
<dbReference type="Pfam" id="PF02518">
    <property type="entry name" value="HATPase_c"/>
    <property type="match status" value="1"/>
</dbReference>
<dbReference type="GO" id="GO:0005524">
    <property type="term" value="F:ATP binding"/>
    <property type="evidence" value="ECO:0007669"/>
    <property type="project" value="UniProtKB-KW"/>
</dbReference>
<evidence type="ECO:0000259" key="9">
    <source>
        <dbReference type="PROSITE" id="PS50011"/>
    </source>
</evidence>
<comment type="catalytic activity">
    <reaction evidence="1">
        <text>ATP + protein L-histidine = ADP + protein N-phospho-L-histidine.</text>
        <dbReference type="EC" id="2.7.13.3"/>
    </reaction>
</comment>
<dbReference type="InterPro" id="IPR036890">
    <property type="entry name" value="HATPase_C_sf"/>
</dbReference>
<keyword evidence="4" id="KW-0547">Nucleotide-binding</keyword>
<dbReference type="EMBL" id="JACORU010000002">
    <property type="protein sequence ID" value="MBC5764304.1"/>
    <property type="molecule type" value="Genomic_DNA"/>
</dbReference>
<keyword evidence="7" id="KW-0902">Two-component regulatory system</keyword>
<evidence type="ECO:0000256" key="6">
    <source>
        <dbReference type="ARBA" id="ARBA00022840"/>
    </source>
</evidence>
<accession>A0A923M7P3</accession>
<evidence type="ECO:0000256" key="2">
    <source>
        <dbReference type="ARBA" id="ARBA00012438"/>
    </source>
</evidence>
<organism evidence="11 12">
    <name type="scientific">Ramlibacter albus</name>
    <dbReference type="NCBI Taxonomy" id="2079448"/>
    <lineage>
        <taxon>Bacteria</taxon>
        <taxon>Pseudomonadati</taxon>
        <taxon>Pseudomonadota</taxon>
        <taxon>Betaproteobacteria</taxon>
        <taxon>Burkholderiales</taxon>
        <taxon>Comamonadaceae</taxon>
        <taxon>Ramlibacter</taxon>
    </lineage>
</organism>